<dbReference type="Gene3D" id="2.150.10.10">
    <property type="entry name" value="Serralysin-like metalloprotease, C-terminal"/>
    <property type="match status" value="1"/>
</dbReference>
<dbReference type="Proteomes" id="UP000283543">
    <property type="component" value="Unassembled WGS sequence"/>
</dbReference>
<dbReference type="EMBL" id="QUTB01007855">
    <property type="protein sequence ID" value="RHY44322.1"/>
    <property type="molecule type" value="Genomic_DNA"/>
</dbReference>
<gene>
    <name evidence="2" type="ORF">DYB34_008158</name>
</gene>
<dbReference type="AlphaFoldDB" id="A0A3R6ZGB1"/>
<reference evidence="2 3" key="1">
    <citation type="submission" date="2018-08" db="EMBL/GenBank/DDBJ databases">
        <title>Aphanomyces genome sequencing and annotation.</title>
        <authorList>
            <person name="Minardi D."/>
            <person name="Oidtmann B."/>
            <person name="Van Der Giezen M."/>
            <person name="Studholme D.J."/>
        </authorList>
    </citation>
    <scope>NUCLEOTIDE SEQUENCE [LARGE SCALE GENOMIC DNA]</scope>
    <source>
        <strain evidence="2 3">Si</strain>
    </source>
</reference>
<evidence type="ECO:0000313" key="2">
    <source>
        <dbReference type="EMBL" id="RHY44322.1"/>
    </source>
</evidence>
<feature type="region of interest" description="Disordered" evidence="1">
    <location>
        <begin position="150"/>
        <end position="274"/>
    </location>
</feature>
<sequence>MAKAPPPALAPPPAQKKNKNPNRIPERIQLDIIAFMETGVGFTDLEVAAAYGVLEYYVAKLRKIIPCMLKEKYGVNSLPPRRTARFVATKLSDDIKVDILTKKALRKLPSYTVAMMYGVTSMAIHNLRRDKDKVLRRYKLGRKDLRDKRRSGFSSIVPPVNGDDDDVEGDDDAMADHEDDSPVDGDDDDVEGDDDDVDGDDDDVEGDDDDVEGDDDDVADHEDDSPVDGDDDDVDGDDDDVEGDDDDVEGDDDDVEGDEDDDVDGDETEDEPVS</sequence>
<evidence type="ECO:0000313" key="3">
    <source>
        <dbReference type="Proteomes" id="UP000283543"/>
    </source>
</evidence>
<accession>A0A3R6ZGB1</accession>
<proteinExistence type="predicted"/>
<protein>
    <submittedName>
        <fullName evidence="2">Uncharacterized protein</fullName>
    </submittedName>
</protein>
<organism evidence="2 3">
    <name type="scientific">Aphanomyces astaci</name>
    <name type="common">Crayfish plague agent</name>
    <dbReference type="NCBI Taxonomy" id="112090"/>
    <lineage>
        <taxon>Eukaryota</taxon>
        <taxon>Sar</taxon>
        <taxon>Stramenopiles</taxon>
        <taxon>Oomycota</taxon>
        <taxon>Saprolegniomycetes</taxon>
        <taxon>Saprolegniales</taxon>
        <taxon>Verrucalvaceae</taxon>
        <taxon>Aphanomyces</taxon>
    </lineage>
</organism>
<feature type="region of interest" description="Disordered" evidence="1">
    <location>
        <begin position="1"/>
        <end position="22"/>
    </location>
</feature>
<dbReference type="VEuPathDB" id="FungiDB:H257_16410"/>
<name>A0A3R6ZGB1_APHAT</name>
<feature type="compositionally biased region" description="Acidic residues" evidence="1">
    <location>
        <begin position="162"/>
        <end position="274"/>
    </location>
</feature>
<feature type="compositionally biased region" description="Pro residues" evidence="1">
    <location>
        <begin position="1"/>
        <end position="14"/>
    </location>
</feature>
<evidence type="ECO:0000256" key="1">
    <source>
        <dbReference type="SAM" id="MobiDB-lite"/>
    </source>
</evidence>
<dbReference type="InterPro" id="IPR011049">
    <property type="entry name" value="Serralysin-like_metalloprot_C"/>
</dbReference>
<comment type="caution">
    <text evidence="2">The sequence shown here is derived from an EMBL/GenBank/DDBJ whole genome shotgun (WGS) entry which is preliminary data.</text>
</comment>